<feature type="compositionally biased region" description="Pro residues" evidence="1">
    <location>
        <begin position="1226"/>
        <end position="1237"/>
    </location>
</feature>
<feature type="region of interest" description="Disordered" evidence="1">
    <location>
        <begin position="814"/>
        <end position="855"/>
    </location>
</feature>
<dbReference type="OrthoDB" id="552291at2759"/>
<evidence type="ECO:0000313" key="3">
    <source>
        <dbReference type="Proteomes" id="UP000236333"/>
    </source>
</evidence>
<feature type="compositionally biased region" description="Low complexity" evidence="1">
    <location>
        <begin position="206"/>
        <end position="215"/>
    </location>
</feature>
<reference evidence="2 3" key="1">
    <citation type="journal article" date="2017" name="Mol. Biol. Evol.">
        <title>The 4-celled Tetrabaena socialis nuclear genome reveals the essential components for genetic control of cell number at the origin of multicellularity in the volvocine lineage.</title>
        <authorList>
            <person name="Featherston J."/>
            <person name="Arakaki Y."/>
            <person name="Hanschen E.R."/>
            <person name="Ferris P.J."/>
            <person name="Michod R.E."/>
            <person name="Olson B.J.S.C."/>
            <person name="Nozaki H."/>
            <person name="Durand P.M."/>
        </authorList>
    </citation>
    <scope>NUCLEOTIDE SEQUENCE [LARGE SCALE GENOMIC DNA]</scope>
    <source>
        <strain evidence="2 3">NIES-571</strain>
    </source>
</reference>
<feature type="region of interest" description="Disordered" evidence="1">
    <location>
        <begin position="1150"/>
        <end position="1327"/>
    </location>
</feature>
<sequence length="1327" mass="131743">MRGLAIRDAQQPDPAACVAAQAAGTCGISCDEETFSACTPPGHHHPPSPPRRASPASALLQPVPLQQPQQQRLSAAYSLPAGAGVADKRRSSAGGARPGGGGAVHTPVGAQAASVLRGVPALEPPPGLPSGASVGPHHISECHPSLDGARLHHLMHNGRALPHSGGGTAPALAGAGAFAVAAAVRGGGRPRGPPGGGPGGDGSGGAPVVPGAGHAQPLLLTQPQPERRPVWERGLEEAAWWQLQQQHPKAPTQQQQQAELIPLQAARPSGGGGSVGSRTPLPQPAAAAPSAGAVRSKGGATVLSPEHFIHLPRLFFQDHFDTAAVLGRGLRVQVQAGSLLDCRVATVSVASYQNHTGYRYYRLLGFKDVPRRYTGWRVAAWDKVADDMVRVRLSPPLGTSLAAALGSVGATPGGGGAFLAPLPPLLSPPLLAAAYADSADGGEDAGGNGAPQTASRHTVAPPPSRRRVAHRAAPPAAAAASEEEEQGAGGGAAGLSRGAHKEAAEGAEEAEEADCAAGLAMMGLRLGRGAPRRGGCGGGSDEEGEEAARQGGSEEGGGAGEWEHEQEEEEGDEDGVPCAHARSGARARPPAPGVSGGRGDAAAPRGRGGAAAELPAPPRARPSTSAAAARAHPSASAAAAAAAAPGSSEVRRIMEEGVAAAVAWLGVPPSRVRSVVSQNQSVVRPDKGRVYLQKPFVEAGLAVTATPLAVQVLINAGGVLDPVLYPTKVTLSSSGAHGKAEYLLRLTAPMKAPHSGRLIVGWSSLGRQQLLMHLADQEGGVLSPKVPIIMPRQFAERVMDPATMLKHGITVFVRRIGDPPQPPSPASPAEPRGPGAAEEPGPRGPEEGGGGEGGDLALAAHVEQFFHAQGYSQYRVLGLKEVSCGYQNWRIEMWEALGDRTVRLTISAPAHASKSAAPPQLLLLPAPAAQAPSPPPATAHAHTHSPGGSAAAALQRLALAPGLAVAAAAAAAQPLLAVSTPLAAAQKRSPLAAAGAGSGVAAGSGAGPAGGARGRGRAIELLVGAGLVKREAGLECTEDELLAGDECEAGDAVQAAASSDLGRGVQLLAAVAAAAAAGGPRGEGQRGGGSRALGSEAAAAMAAAEVLLGGGGFGRAPHPVVGGGGGFARLYDGHLYDGAGAQLARGGRTTAPAAGVKREHGEAAVGSDDGGAAGEEAAEEEGQGWHAARGAGGGKLLRAGGGGARPRLSGEGAAASGGWKAARPAPEAPDAPAPAAKPHPARRAHGAANGSGGTTAGGAGGGGTRASGGGGGRAPSVWREGGGYSSLPPEDMPPELPGALATSPHPCRKSAEGRRRTQGGEVFGIMA</sequence>
<feature type="region of interest" description="Disordered" evidence="1">
    <location>
        <begin position="438"/>
        <end position="509"/>
    </location>
</feature>
<feature type="compositionally biased region" description="Low complexity" evidence="1">
    <location>
        <begin position="471"/>
        <end position="480"/>
    </location>
</feature>
<evidence type="ECO:0000256" key="1">
    <source>
        <dbReference type="SAM" id="MobiDB-lite"/>
    </source>
</evidence>
<comment type="caution">
    <text evidence="2">The sequence shown here is derived from an EMBL/GenBank/DDBJ whole genome shotgun (WGS) entry which is preliminary data.</text>
</comment>
<feature type="region of interest" description="Disordered" evidence="1">
    <location>
        <begin position="185"/>
        <end position="225"/>
    </location>
</feature>
<dbReference type="GO" id="GO:0005634">
    <property type="term" value="C:nucleus"/>
    <property type="evidence" value="ECO:0007669"/>
    <property type="project" value="TreeGrafter"/>
</dbReference>
<gene>
    <name evidence="2" type="ORF">TSOC_002380</name>
</gene>
<name>A0A2J8AEE4_9CHLO</name>
<feature type="region of interest" description="Disordered" evidence="1">
    <location>
        <begin position="119"/>
        <end position="144"/>
    </location>
</feature>
<feature type="compositionally biased region" description="Low complexity" evidence="1">
    <location>
        <begin position="600"/>
        <end position="614"/>
    </location>
</feature>
<feature type="region of interest" description="Disordered" evidence="1">
    <location>
        <begin position="81"/>
        <end position="107"/>
    </location>
</feature>
<dbReference type="PANTHER" id="PTHR14312">
    <property type="entry name" value="CREB/ATF BZIP TRANSCRIPTION FACTOR"/>
    <property type="match status" value="1"/>
</dbReference>
<feature type="region of interest" description="Disordered" evidence="1">
    <location>
        <begin position="926"/>
        <end position="947"/>
    </location>
</feature>
<feature type="region of interest" description="Disordered" evidence="1">
    <location>
        <begin position="265"/>
        <end position="292"/>
    </location>
</feature>
<dbReference type="PANTHER" id="PTHR14312:SF1">
    <property type="entry name" value="BASIC-LEUCINE ZIPPER TRANSCRIPTION FACTOR A"/>
    <property type="match status" value="1"/>
</dbReference>
<keyword evidence="3" id="KW-1185">Reference proteome</keyword>
<feature type="compositionally biased region" description="Gly residues" evidence="1">
    <location>
        <begin position="1249"/>
        <end position="1273"/>
    </location>
</feature>
<evidence type="ECO:0000313" key="2">
    <source>
        <dbReference type="EMBL" id="PNH10895.1"/>
    </source>
</evidence>
<accession>A0A2J8AEE4</accession>
<dbReference type="Proteomes" id="UP000236333">
    <property type="component" value="Unassembled WGS sequence"/>
</dbReference>
<feature type="region of interest" description="Disordered" evidence="1">
    <location>
        <begin position="529"/>
        <end position="632"/>
    </location>
</feature>
<feature type="compositionally biased region" description="Low complexity" evidence="1">
    <location>
        <begin position="938"/>
        <end position="947"/>
    </location>
</feature>
<dbReference type="GO" id="GO:0010468">
    <property type="term" value="P:regulation of gene expression"/>
    <property type="evidence" value="ECO:0007669"/>
    <property type="project" value="TreeGrafter"/>
</dbReference>
<dbReference type="GO" id="GO:0043565">
    <property type="term" value="F:sequence-specific DNA binding"/>
    <property type="evidence" value="ECO:0007669"/>
    <property type="project" value="TreeGrafter"/>
</dbReference>
<feature type="compositionally biased region" description="Pro residues" evidence="1">
    <location>
        <begin position="819"/>
        <end position="828"/>
    </location>
</feature>
<protein>
    <submittedName>
        <fullName evidence="2">Uncharacterized protein</fullName>
    </submittedName>
</protein>
<proteinExistence type="predicted"/>
<feature type="compositionally biased region" description="Acidic residues" evidence="1">
    <location>
        <begin position="564"/>
        <end position="575"/>
    </location>
</feature>
<feature type="compositionally biased region" description="Low complexity" evidence="1">
    <location>
        <begin position="621"/>
        <end position="632"/>
    </location>
</feature>
<dbReference type="EMBL" id="PGGS01000044">
    <property type="protein sequence ID" value="PNH10895.1"/>
    <property type="molecule type" value="Genomic_DNA"/>
</dbReference>
<feature type="compositionally biased region" description="Gly residues" evidence="1">
    <location>
        <begin position="1190"/>
        <end position="1204"/>
    </location>
</feature>
<organism evidence="2 3">
    <name type="scientific">Tetrabaena socialis</name>
    <dbReference type="NCBI Taxonomy" id="47790"/>
    <lineage>
        <taxon>Eukaryota</taxon>
        <taxon>Viridiplantae</taxon>
        <taxon>Chlorophyta</taxon>
        <taxon>core chlorophytes</taxon>
        <taxon>Chlorophyceae</taxon>
        <taxon>CS clade</taxon>
        <taxon>Chlamydomonadales</taxon>
        <taxon>Tetrabaenaceae</taxon>
        <taxon>Tetrabaena</taxon>
    </lineage>
</organism>
<feature type="compositionally biased region" description="Low complexity" evidence="1">
    <location>
        <begin position="829"/>
        <end position="839"/>
    </location>
</feature>